<feature type="domain" description="HTH luxR-type" evidence="6">
    <location>
        <begin position="151"/>
        <end position="216"/>
    </location>
</feature>
<keyword evidence="3" id="KW-0238">DNA-binding</keyword>
<dbReference type="CDD" id="cd17535">
    <property type="entry name" value="REC_NarL-like"/>
    <property type="match status" value="1"/>
</dbReference>
<keyword evidence="1 5" id="KW-0597">Phosphoprotein</keyword>
<evidence type="ECO:0000256" key="4">
    <source>
        <dbReference type="ARBA" id="ARBA00023163"/>
    </source>
</evidence>
<evidence type="ECO:0000313" key="9">
    <source>
        <dbReference type="Proteomes" id="UP001207930"/>
    </source>
</evidence>
<evidence type="ECO:0000256" key="3">
    <source>
        <dbReference type="ARBA" id="ARBA00023125"/>
    </source>
</evidence>
<dbReference type="SUPFAM" id="SSF46894">
    <property type="entry name" value="C-terminal effector domain of the bipartite response regulators"/>
    <property type="match status" value="1"/>
</dbReference>
<evidence type="ECO:0000313" key="8">
    <source>
        <dbReference type="EMBL" id="MCW1885124.1"/>
    </source>
</evidence>
<name>A0ABT3FPI0_9BACT</name>
<sequence>MTSAKRTIAIVEDDSLLRESFRETLSASDKWTVTGCYGRAETALEGLQKDAPEACVVDIQLPGLSGIQLLRKVKPLCPNTQFLMVTVFEDADRVFEALAAGASGYVLKRDIDERLLESLDDVVAGGSPMSSGIARKVVQHFQLPVQLPVAEPVEDYHLTQREKETLDLLAKGYLYKEIAHELGVRMETVSFHLGNIYRKLHVRTRTEAVLKYMKREAEGN</sequence>
<protein>
    <submittedName>
        <fullName evidence="8">Response regulator transcription factor</fullName>
    </submittedName>
</protein>
<dbReference type="EMBL" id="JAPDDS010000005">
    <property type="protein sequence ID" value="MCW1885124.1"/>
    <property type="molecule type" value="Genomic_DNA"/>
</dbReference>
<dbReference type="PROSITE" id="PS50110">
    <property type="entry name" value="RESPONSE_REGULATORY"/>
    <property type="match status" value="1"/>
</dbReference>
<gene>
    <name evidence="8" type="ORF">OKA04_10325</name>
</gene>
<proteinExistence type="predicted"/>
<dbReference type="InterPro" id="IPR016032">
    <property type="entry name" value="Sig_transdc_resp-reg_C-effctor"/>
</dbReference>
<dbReference type="PROSITE" id="PS50043">
    <property type="entry name" value="HTH_LUXR_2"/>
    <property type="match status" value="1"/>
</dbReference>
<dbReference type="Pfam" id="PF00072">
    <property type="entry name" value="Response_reg"/>
    <property type="match status" value="1"/>
</dbReference>
<accession>A0ABT3FPI0</accession>
<feature type="modified residue" description="4-aspartylphosphate" evidence="5">
    <location>
        <position position="58"/>
    </location>
</feature>
<evidence type="ECO:0000259" key="6">
    <source>
        <dbReference type="PROSITE" id="PS50043"/>
    </source>
</evidence>
<dbReference type="PANTHER" id="PTHR43214">
    <property type="entry name" value="TWO-COMPONENT RESPONSE REGULATOR"/>
    <property type="match status" value="1"/>
</dbReference>
<keyword evidence="4" id="KW-0804">Transcription</keyword>
<dbReference type="SUPFAM" id="SSF52172">
    <property type="entry name" value="CheY-like"/>
    <property type="match status" value="1"/>
</dbReference>
<dbReference type="InterPro" id="IPR011006">
    <property type="entry name" value="CheY-like_superfamily"/>
</dbReference>
<dbReference type="SMART" id="SM00421">
    <property type="entry name" value="HTH_LUXR"/>
    <property type="match status" value="1"/>
</dbReference>
<organism evidence="8 9">
    <name type="scientific">Luteolibacter flavescens</name>
    <dbReference type="NCBI Taxonomy" id="1859460"/>
    <lineage>
        <taxon>Bacteria</taxon>
        <taxon>Pseudomonadati</taxon>
        <taxon>Verrucomicrobiota</taxon>
        <taxon>Verrucomicrobiia</taxon>
        <taxon>Verrucomicrobiales</taxon>
        <taxon>Verrucomicrobiaceae</taxon>
        <taxon>Luteolibacter</taxon>
    </lineage>
</organism>
<dbReference type="Pfam" id="PF00196">
    <property type="entry name" value="GerE"/>
    <property type="match status" value="1"/>
</dbReference>
<reference evidence="8 9" key="1">
    <citation type="submission" date="2022-10" db="EMBL/GenBank/DDBJ databases">
        <title>Luteolibacter flavescens strain MCCC 1K03193, whole genome shotgun sequencing project.</title>
        <authorList>
            <person name="Zhao G."/>
            <person name="Shen L."/>
        </authorList>
    </citation>
    <scope>NUCLEOTIDE SEQUENCE [LARGE SCALE GENOMIC DNA]</scope>
    <source>
        <strain evidence="8 9">MCCC 1K03193</strain>
    </source>
</reference>
<dbReference type="InterPro" id="IPR039420">
    <property type="entry name" value="WalR-like"/>
</dbReference>
<comment type="caution">
    <text evidence="8">The sequence shown here is derived from an EMBL/GenBank/DDBJ whole genome shotgun (WGS) entry which is preliminary data.</text>
</comment>
<dbReference type="InterPro" id="IPR000792">
    <property type="entry name" value="Tscrpt_reg_LuxR_C"/>
</dbReference>
<dbReference type="Proteomes" id="UP001207930">
    <property type="component" value="Unassembled WGS sequence"/>
</dbReference>
<evidence type="ECO:0000256" key="1">
    <source>
        <dbReference type="ARBA" id="ARBA00022553"/>
    </source>
</evidence>
<dbReference type="PRINTS" id="PR00038">
    <property type="entry name" value="HTHLUXR"/>
</dbReference>
<keyword evidence="2" id="KW-0805">Transcription regulation</keyword>
<evidence type="ECO:0000259" key="7">
    <source>
        <dbReference type="PROSITE" id="PS50110"/>
    </source>
</evidence>
<dbReference type="InterPro" id="IPR058245">
    <property type="entry name" value="NreC/VraR/RcsB-like_REC"/>
</dbReference>
<dbReference type="PANTHER" id="PTHR43214:SF41">
    <property type="entry name" value="NITRATE_NITRITE RESPONSE REGULATOR PROTEIN NARP"/>
    <property type="match status" value="1"/>
</dbReference>
<dbReference type="InterPro" id="IPR001789">
    <property type="entry name" value="Sig_transdc_resp-reg_receiver"/>
</dbReference>
<dbReference type="SMART" id="SM00448">
    <property type="entry name" value="REC"/>
    <property type="match status" value="1"/>
</dbReference>
<dbReference type="PROSITE" id="PS00622">
    <property type="entry name" value="HTH_LUXR_1"/>
    <property type="match status" value="1"/>
</dbReference>
<keyword evidence="9" id="KW-1185">Reference proteome</keyword>
<dbReference type="RefSeq" id="WP_264501082.1">
    <property type="nucleotide sequence ID" value="NZ_JAPDDS010000005.1"/>
</dbReference>
<dbReference type="Gene3D" id="3.40.50.2300">
    <property type="match status" value="1"/>
</dbReference>
<feature type="domain" description="Response regulatory" evidence="7">
    <location>
        <begin position="7"/>
        <end position="123"/>
    </location>
</feature>
<evidence type="ECO:0000256" key="5">
    <source>
        <dbReference type="PROSITE-ProRule" id="PRU00169"/>
    </source>
</evidence>
<dbReference type="CDD" id="cd06170">
    <property type="entry name" value="LuxR_C_like"/>
    <property type="match status" value="1"/>
</dbReference>
<evidence type="ECO:0000256" key="2">
    <source>
        <dbReference type="ARBA" id="ARBA00023015"/>
    </source>
</evidence>